<dbReference type="PROSITE" id="PS50937">
    <property type="entry name" value="HTH_MERR_2"/>
    <property type="match status" value="1"/>
</dbReference>
<dbReference type="Proteomes" id="UP000256520">
    <property type="component" value="Unassembled WGS sequence"/>
</dbReference>
<dbReference type="RefSeq" id="WP_115748546.1">
    <property type="nucleotide sequence ID" value="NZ_PIOD01000005.1"/>
</dbReference>
<sequence>MQIKEVARKLNTTPRTIRFYEEKGLITPKKNEGNDYRLFTDEEISRLSTILTLREIGVPIREIKKRLENKNMTMSDYLNIQRSALYEQWIEMKDMITTIDRMIEVEQTDQVKHAINNIYELAQHLKNLKKIRKNWQDKWDFDSWAADFDHYIKRDGHTFNVHQDYDEALNRVINTIELASGETCVDIGTGTGNLGAKLLSKGVHVIGIDQSEQMLMVCKEKHPAIETRKGHFLALPLMDNQVDGIISSYALHHLTDNEKLLALEEMTRVLKSNGQICIADLMFVNKEHRQQMMETYRREGNTEAIYSIEDEYYGDRSKLVDWLMQHDYIVETYQFNNILSMIYAKKK</sequence>
<dbReference type="InterPro" id="IPR009061">
    <property type="entry name" value="DNA-bd_dom_put_sf"/>
</dbReference>
<dbReference type="Gene3D" id="1.10.1660.10">
    <property type="match status" value="1"/>
</dbReference>
<keyword evidence="1" id="KW-0678">Repressor</keyword>
<keyword evidence="3" id="KW-0238">DNA-binding</keyword>
<protein>
    <submittedName>
        <fullName evidence="6">Transcriptional regulator</fullName>
    </submittedName>
</protein>
<evidence type="ECO:0000313" key="6">
    <source>
        <dbReference type="EMBL" id="RDW20432.1"/>
    </source>
</evidence>
<keyword evidence="4" id="KW-0804">Transcription</keyword>
<evidence type="ECO:0000256" key="2">
    <source>
        <dbReference type="ARBA" id="ARBA00023015"/>
    </source>
</evidence>
<keyword evidence="2" id="KW-0805">Transcription regulation</keyword>
<dbReference type="SUPFAM" id="SSF53335">
    <property type="entry name" value="S-adenosyl-L-methionine-dependent methyltransferases"/>
    <property type="match status" value="1"/>
</dbReference>
<evidence type="ECO:0000256" key="4">
    <source>
        <dbReference type="ARBA" id="ARBA00023163"/>
    </source>
</evidence>
<dbReference type="SUPFAM" id="SSF46955">
    <property type="entry name" value="Putative DNA-binding domain"/>
    <property type="match status" value="1"/>
</dbReference>
<dbReference type="InterPro" id="IPR029063">
    <property type="entry name" value="SAM-dependent_MTases_sf"/>
</dbReference>
<organism evidence="6 7">
    <name type="scientific">Oceanobacillus chungangensis</name>
    <dbReference type="NCBI Taxonomy" id="1229152"/>
    <lineage>
        <taxon>Bacteria</taxon>
        <taxon>Bacillati</taxon>
        <taxon>Bacillota</taxon>
        <taxon>Bacilli</taxon>
        <taxon>Bacillales</taxon>
        <taxon>Bacillaceae</taxon>
        <taxon>Oceanobacillus</taxon>
    </lineage>
</organism>
<evidence type="ECO:0000313" key="7">
    <source>
        <dbReference type="Proteomes" id="UP000256520"/>
    </source>
</evidence>
<evidence type="ECO:0000256" key="1">
    <source>
        <dbReference type="ARBA" id="ARBA00022491"/>
    </source>
</evidence>
<evidence type="ECO:0000256" key="3">
    <source>
        <dbReference type="ARBA" id="ARBA00023125"/>
    </source>
</evidence>
<dbReference type="GO" id="GO:0003700">
    <property type="term" value="F:DNA-binding transcription factor activity"/>
    <property type="evidence" value="ECO:0007669"/>
    <property type="project" value="InterPro"/>
</dbReference>
<dbReference type="OrthoDB" id="465705at2"/>
<dbReference type="CDD" id="cd02440">
    <property type="entry name" value="AdoMet_MTases"/>
    <property type="match status" value="1"/>
</dbReference>
<dbReference type="CDD" id="cd00592">
    <property type="entry name" value="HTH_MerR-like"/>
    <property type="match status" value="1"/>
</dbReference>
<proteinExistence type="predicted"/>
<dbReference type="GO" id="GO:0003677">
    <property type="term" value="F:DNA binding"/>
    <property type="evidence" value="ECO:0007669"/>
    <property type="project" value="UniProtKB-KW"/>
</dbReference>
<name>A0A3D8PXE5_9BACI</name>
<feature type="domain" description="HTH merR-type" evidence="5">
    <location>
        <begin position="1"/>
        <end position="69"/>
    </location>
</feature>
<keyword evidence="7" id="KW-1185">Reference proteome</keyword>
<dbReference type="Pfam" id="PF13649">
    <property type="entry name" value="Methyltransf_25"/>
    <property type="match status" value="1"/>
</dbReference>
<dbReference type="SMART" id="SM00422">
    <property type="entry name" value="HTH_MERR"/>
    <property type="match status" value="1"/>
</dbReference>
<dbReference type="PANTHER" id="PTHR30204:SF69">
    <property type="entry name" value="MERR-FAMILY TRANSCRIPTIONAL REGULATOR"/>
    <property type="match status" value="1"/>
</dbReference>
<dbReference type="Pfam" id="PF13411">
    <property type="entry name" value="MerR_1"/>
    <property type="match status" value="1"/>
</dbReference>
<gene>
    <name evidence="6" type="ORF">CWR45_04130</name>
</gene>
<dbReference type="PANTHER" id="PTHR30204">
    <property type="entry name" value="REDOX-CYCLING DRUG-SENSING TRANSCRIPTIONAL ACTIVATOR SOXR"/>
    <property type="match status" value="1"/>
</dbReference>
<dbReference type="InterPro" id="IPR041698">
    <property type="entry name" value="Methyltransf_25"/>
</dbReference>
<dbReference type="InterPro" id="IPR000551">
    <property type="entry name" value="MerR-type_HTH_dom"/>
</dbReference>
<dbReference type="EMBL" id="PIOD01000005">
    <property type="protein sequence ID" value="RDW20432.1"/>
    <property type="molecule type" value="Genomic_DNA"/>
</dbReference>
<evidence type="ECO:0000259" key="5">
    <source>
        <dbReference type="PROSITE" id="PS50937"/>
    </source>
</evidence>
<dbReference type="Gene3D" id="3.40.50.150">
    <property type="entry name" value="Vaccinia Virus protein VP39"/>
    <property type="match status" value="1"/>
</dbReference>
<accession>A0A3D8PXE5</accession>
<dbReference type="InterPro" id="IPR047057">
    <property type="entry name" value="MerR_fam"/>
</dbReference>
<dbReference type="AlphaFoldDB" id="A0A3D8PXE5"/>
<reference evidence="7" key="1">
    <citation type="submission" date="2017-11" db="EMBL/GenBank/DDBJ databases">
        <authorList>
            <person name="Zhu W."/>
        </authorList>
    </citation>
    <scope>NUCLEOTIDE SEQUENCE [LARGE SCALE GENOMIC DNA]</scope>
    <source>
        <strain evidence="7">CAU 1051</strain>
    </source>
</reference>
<comment type="caution">
    <text evidence="6">The sequence shown here is derived from an EMBL/GenBank/DDBJ whole genome shotgun (WGS) entry which is preliminary data.</text>
</comment>